<proteinExistence type="inferred from homology"/>
<protein>
    <submittedName>
        <fullName evidence="4">Hsp20/alpha crystallin family protein</fullName>
    </submittedName>
</protein>
<reference evidence="4" key="1">
    <citation type="submission" date="2020-05" db="EMBL/GenBank/DDBJ databases">
        <title>High-Quality Genomes of Partial-Nitritation/Anammox System by Hierarchical Clustering Based Hybrid Assembly.</title>
        <authorList>
            <person name="Liu L."/>
            <person name="Wang Y."/>
            <person name="Che Y."/>
            <person name="Chen Y."/>
            <person name="Xia Y."/>
            <person name="Luo R."/>
            <person name="Cheng S.H."/>
            <person name="Zheng C."/>
            <person name="Zhang T."/>
        </authorList>
    </citation>
    <scope>NUCLEOTIDE SEQUENCE</scope>
    <source>
        <strain evidence="4">H1_PAT1</strain>
    </source>
</reference>
<dbReference type="InterPro" id="IPR002068">
    <property type="entry name" value="A-crystallin/Hsp20_dom"/>
</dbReference>
<dbReference type="InterPro" id="IPR008978">
    <property type="entry name" value="HSP20-like_chaperone"/>
</dbReference>
<accession>A0A928TT73</accession>
<dbReference type="EMBL" id="JABTTY010000001">
    <property type="protein sequence ID" value="MBE7525674.1"/>
    <property type="molecule type" value="Genomic_DNA"/>
</dbReference>
<dbReference type="PROSITE" id="PS01031">
    <property type="entry name" value="SHSP"/>
    <property type="match status" value="1"/>
</dbReference>
<feature type="domain" description="SHSP" evidence="3">
    <location>
        <begin position="23"/>
        <end position="135"/>
    </location>
</feature>
<dbReference type="SUPFAM" id="SSF49764">
    <property type="entry name" value="HSP20-like chaperones"/>
    <property type="match status" value="1"/>
</dbReference>
<comment type="caution">
    <text evidence="4">The sequence shown here is derived from an EMBL/GenBank/DDBJ whole genome shotgun (WGS) entry which is preliminary data.</text>
</comment>
<dbReference type="AlphaFoldDB" id="A0A928TT73"/>
<dbReference type="Proteomes" id="UP000710385">
    <property type="component" value="Unassembled WGS sequence"/>
</dbReference>
<evidence type="ECO:0000259" key="3">
    <source>
        <dbReference type="PROSITE" id="PS01031"/>
    </source>
</evidence>
<evidence type="ECO:0000313" key="5">
    <source>
        <dbReference type="Proteomes" id="UP000710385"/>
    </source>
</evidence>
<dbReference type="PANTHER" id="PTHR11527">
    <property type="entry name" value="HEAT-SHOCK PROTEIN 20 FAMILY MEMBER"/>
    <property type="match status" value="1"/>
</dbReference>
<sequence>MKYSPLFEDVDMFMQPYRSLLPAVQSGIVPPVDMYQTQASLVIETPLAGVDPERVEVSVDRGVLTIKGSMERKTEVDEKNYYRKEVRSGSVFRQIPLPIDVQEGKAKASLDNGMLKIELPKRASDKKQTIKIQVKNKK</sequence>
<comment type="similarity">
    <text evidence="1 2">Belongs to the small heat shock protein (HSP20) family.</text>
</comment>
<gene>
    <name evidence="4" type="ORF">HS096_04800</name>
</gene>
<evidence type="ECO:0000313" key="4">
    <source>
        <dbReference type="EMBL" id="MBE7525674.1"/>
    </source>
</evidence>
<dbReference type="Gene3D" id="2.60.40.790">
    <property type="match status" value="1"/>
</dbReference>
<evidence type="ECO:0000256" key="2">
    <source>
        <dbReference type="RuleBase" id="RU003616"/>
    </source>
</evidence>
<name>A0A928TT73_UNCKA</name>
<dbReference type="CDD" id="cd06464">
    <property type="entry name" value="ACD_sHsps-like"/>
    <property type="match status" value="1"/>
</dbReference>
<organism evidence="4 5">
    <name type="scientific">candidate division WWE3 bacterium</name>
    <dbReference type="NCBI Taxonomy" id="2053526"/>
    <lineage>
        <taxon>Bacteria</taxon>
        <taxon>Katanobacteria</taxon>
    </lineage>
</organism>
<dbReference type="InterPro" id="IPR031107">
    <property type="entry name" value="Small_HSP"/>
</dbReference>
<evidence type="ECO:0000256" key="1">
    <source>
        <dbReference type="PROSITE-ProRule" id="PRU00285"/>
    </source>
</evidence>
<dbReference type="Pfam" id="PF00011">
    <property type="entry name" value="HSP20"/>
    <property type="match status" value="1"/>
</dbReference>